<dbReference type="Proteomes" id="UP001328107">
    <property type="component" value="Unassembled WGS sequence"/>
</dbReference>
<dbReference type="EMBL" id="BTRK01000003">
    <property type="protein sequence ID" value="GMR43036.1"/>
    <property type="molecule type" value="Genomic_DNA"/>
</dbReference>
<feature type="non-terminal residue" evidence="2">
    <location>
        <position position="1"/>
    </location>
</feature>
<reference evidence="3" key="1">
    <citation type="submission" date="2022-10" db="EMBL/GenBank/DDBJ databases">
        <title>Genome assembly of Pristionchus species.</title>
        <authorList>
            <person name="Yoshida K."/>
            <person name="Sommer R.J."/>
        </authorList>
    </citation>
    <scope>NUCLEOTIDE SEQUENCE [LARGE SCALE GENOMIC DNA]</scope>
    <source>
        <strain evidence="3">RS5460</strain>
    </source>
</reference>
<keyword evidence="3" id="KW-1185">Reference proteome</keyword>
<evidence type="ECO:0000313" key="3">
    <source>
        <dbReference type="Proteomes" id="UP001328107"/>
    </source>
</evidence>
<evidence type="ECO:0000256" key="1">
    <source>
        <dbReference type="SAM" id="MobiDB-lite"/>
    </source>
</evidence>
<name>A0AAN4ZLL8_9BILA</name>
<organism evidence="2 3">
    <name type="scientific">Pristionchus mayeri</name>
    <dbReference type="NCBI Taxonomy" id="1317129"/>
    <lineage>
        <taxon>Eukaryota</taxon>
        <taxon>Metazoa</taxon>
        <taxon>Ecdysozoa</taxon>
        <taxon>Nematoda</taxon>
        <taxon>Chromadorea</taxon>
        <taxon>Rhabditida</taxon>
        <taxon>Rhabditina</taxon>
        <taxon>Diplogasteromorpha</taxon>
        <taxon>Diplogasteroidea</taxon>
        <taxon>Neodiplogasteridae</taxon>
        <taxon>Pristionchus</taxon>
    </lineage>
</organism>
<dbReference type="AlphaFoldDB" id="A0AAN4ZLL8"/>
<feature type="compositionally biased region" description="Basic residues" evidence="1">
    <location>
        <begin position="118"/>
        <end position="133"/>
    </location>
</feature>
<comment type="caution">
    <text evidence="2">The sequence shown here is derived from an EMBL/GenBank/DDBJ whole genome shotgun (WGS) entry which is preliminary data.</text>
</comment>
<feature type="region of interest" description="Disordered" evidence="1">
    <location>
        <begin position="100"/>
        <end position="133"/>
    </location>
</feature>
<protein>
    <submittedName>
        <fullName evidence="2">Uncharacterized protein</fullName>
    </submittedName>
</protein>
<sequence>SPLIVSWRMEMGKLSSSLLSESSSRRWTESPDSHRFPCPRLLPSHGSCERSTVQGWSRELTQASLVQLMQQPTRRRWKDEEVKRQRVCPRLLQQMQHDLPHQHPLHPPEWCALPSRQKQQRRRMRQRKHSMIL</sequence>
<gene>
    <name evidence="2" type="ORF">PMAYCL1PPCAC_13231</name>
</gene>
<proteinExistence type="predicted"/>
<evidence type="ECO:0000313" key="2">
    <source>
        <dbReference type="EMBL" id="GMR43036.1"/>
    </source>
</evidence>
<accession>A0AAN4ZLL8</accession>